<evidence type="ECO:0000256" key="1">
    <source>
        <dbReference type="ARBA" id="ARBA00023054"/>
    </source>
</evidence>
<name>A0ABQ8MZI4_LABRO</name>
<proteinExistence type="predicted"/>
<dbReference type="Proteomes" id="UP000830375">
    <property type="component" value="Unassembled WGS sequence"/>
</dbReference>
<accession>A0ABQ8MZI4</accession>
<dbReference type="EMBL" id="JACTAM010000001">
    <property type="protein sequence ID" value="KAI2668219.1"/>
    <property type="molecule type" value="Genomic_DNA"/>
</dbReference>
<keyword evidence="2" id="KW-0969">Cilium</keyword>
<keyword evidence="2" id="KW-0966">Cell projection</keyword>
<evidence type="ECO:0000313" key="3">
    <source>
        <dbReference type="Proteomes" id="UP000830375"/>
    </source>
</evidence>
<comment type="caution">
    <text evidence="2">The sequence shown here is derived from an EMBL/GenBank/DDBJ whole genome shotgun (WGS) entry which is preliminary data.</text>
</comment>
<dbReference type="PANTHER" id="PTHR32083:SF0">
    <property type="entry name" value="CILIA AND FLAGELLA-ASSOCIATED PROTEIN 58"/>
    <property type="match status" value="1"/>
</dbReference>
<protein>
    <submittedName>
        <fullName evidence="2">Cilia- and flagella-associated protein 58</fullName>
    </submittedName>
</protein>
<keyword evidence="2" id="KW-0282">Flagellum</keyword>
<evidence type="ECO:0000313" key="2">
    <source>
        <dbReference type="EMBL" id="KAI2668219.1"/>
    </source>
</evidence>
<organism evidence="2 3">
    <name type="scientific">Labeo rohita</name>
    <name type="common">Indian major carp</name>
    <name type="synonym">Cyprinus rohita</name>
    <dbReference type="NCBI Taxonomy" id="84645"/>
    <lineage>
        <taxon>Eukaryota</taxon>
        <taxon>Metazoa</taxon>
        <taxon>Chordata</taxon>
        <taxon>Craniata</taxon>
        <taxon>Vertebrata</taxon>
        <taxon>Euteleostomi</taxon>
        <taxon>Actinopterygii</taxon>
        <taxon>Neopterygii</taxon>
        <taxon>Teleostei</taxon>
        <taxon>Ostariophysi</taxon>
        <taxon>Cypriniformes</taxon>
        <taxon>Cyprinidae</taxon>
        <taxon>Labeoninae</taxon>
        <taxon>Labeonini</taxon>
        <taxon>Labeo</taxon>
    </lineage>
</organism>
<dbReference type="PANTHER" id="PTHR32083">
    <property type="entry name" value="CILIA AND FLAGELLA-ASSOCIATED PROTEIN 58-RELATED"/>
    <property type="match status" value="1"/>
</dbReference>
<sequence>MSTSVFSNKLGSETERQEVFHMQRELLKERTRCRALEDELSNPLNVHRWRRLEASDPSSFELIQKIHSLQRRLIAKTQEIVEKELLLQTRNKCDFSDAAGARVELLEGATFVYVNALGISD</sequence>
<keyword evidence="1" id="KW-0175">Coiled coil</keyword>
<gene>
    <name evidence="2" type="ORF">H4Q32_004890</name>
</gene>
<keyword evidence="3" id="KW-1185">Reference proteome</keyword>
<reference evidence="2 3" key="1">
    <citation type="submission" date="2022-01" db="EMBL/GenBank/DDBJ databases">
        <title>A high-quality chromosome-level genome assembly of rohu carp, Labeo rohita.</title>
        <authorList>
            <person name="Arick M.A. II"/>
            <person name="Hsu C.-Y."/>
            <person name="Magbanua Z."/>
            <person name="Pechanova O."/>
            <person name="Grover C."/>
            <person name="Miller E."/>
            <person name="Thrash A."/>
            <person name="Ezzel L."/>
            <person name="Alam S."/>
            <person name="Benzie J."/>
            <person name="Hamilton M."/>
            <person name="Karsi A."/>
            <person name="Lawrence M.L."/>
            <person name="Peterson D.G."/>
        </authorList>
    </citation>
    <scope>NUCLEOTIDE SEQUENCE [LARGE SCALE GENOMIC DNA]</scope>
    <source>
        <strain evidence="3">BAU-BD-2019</strain>
        <tissue evidence="2">Blood</tissue>
    </source>
</reference>